<reference evidence="2" key="2">
    <citation type="submission" date="2014-02" db="EMBL/GenBank/DDBJ databases">
        <title>Draft Genome Sequence of extremely halophilic bacteria Halorhodospira halochloris.</title>
        <authorList>
            <person name="Singh K.S."/>
        </authorList>
    </citation>
    <scope>NUCLEOTIDE SEQUENCE [LARGE SCALE GENOMIC DNA]</scope>
    <source>
        <strain evidence="2">A</strain>
    </source>
</reference>
<dbReference type="RefSeq" id="WP_025282577.1">
    <property type="nucleotide sequence ID" value="NZ_CP007268.1"/>
</dbReference>
<evidence type="ECO:0000313" key="1">
    <source>
        <dbReference type="EMBL" id="AHK80056.1"/>
    </source>
</evidence>
<dbReference type="OrthoDB" id="784829at2"/>
<name>W8KWX5_9GAMM</name>
<reference evidence="1 2" key="1">
    <citation type="journal article" date="2014" name="J Genomics">
        <title>Draft Genome Sequence of the Extremely Halophilic Phototrophic Purple Sulfur Bacterium Halorhodospira halochloris.</title>
        <authorList>
            <person name="Singh K.S."/>
            <person name="Kirksey J."/>
            <person name="Hoff W.D."/>
            <person name="Deole R."/>
        </authorList>
    </citation>
    <scope>NUCLEOTIDE SEQUENCE [LARGE SCALE GENOMIC DNA]</scope>
    <source>
        <strain evidence="1 2">A</strain>
    </source>
</reference>
<protein>
    <submittedName>
        <fullName evidence="1">DNA primase</fullName>
    </submittedName>
</protein>
<dbReference type="EMBL" id="CP007268">
    <property type="protein sequence ID" value="AHK80056.1"/>
    <property type="molecule type" value="Genomic_DNA"/>
</dbReference>
<keyword evidence="2" id="KW-1185">Reference proteome</keyword>
<dbReference type="AlphaFoldDB" id="W8KWX5"/>
<proteinExistence type="predicted"/>
<dbReference type="KEGG" id="hhc:M911_13845"/>
<accession>W8KWX5</accession>
<sequence>MTRPVENILARADGVKRSGPGRWMVRSPLIPDQKTGSVSVRELDNGRVLLHDFAGHDTTDILTAWGLEMGDLFPEALAAPDSPHKPIRRPWLGRNALSALEHETWLVIGVLEDVAEGRTPPAEVMEYALTSACRLRAALEVCDGI</sequence>
<gene>
    <name evidence="1" type="ORF">M911_13845</name>
</gene>
<dbReference type="Proteomes" id="UP000019442">
    <property type="component" value="Chromosome"/>
</dbReference>
<evidence type="ECO:0000313" key="2">
    <source>
        <dbReference type="Proteomes" id="UP000019442"/>
    </source>
</evidence>
<organism evidence="1 2">
    <name type="scientific">Ectothiorhodospira haloalkaliphila</name>
    <dbReference type="NCBI Taxonomy" id="421628"/>
    <lineage>
        <taxon>Bacteria</taxon>
        <taxon>Pseudomonadati</taxon>
        <taxon>Pseudomonadota</taxon>
        <taxon>Gammaproteobacteria</taxon>
        <taxon>Chromatiales</taxon>
        <taxon>Ectothiorhodospiraceae</taxon>
        <taxon>Ectothiorhodospira</taxon>
    </lineage>
</organism>
<dbReference type="HOGENOM" id="CLU_130889_0_0_6"/>